<dbReference type="AlphaFoldDB" id="A0A6J4NNA3"/>
<feature type="non-terminal residue" evidence="1">
    <location>
        <position position="41"/>
    </location>
</feature>
<protein>
    <submittedName>
        <fullName evidence="1">Uncharacterized protein</fullName>
    </submittedName>
</protein>
<accession>A0A6J4NNA3</accession>
<name>A0A6J4NNA3_9BACT</name>
<sequence length="41" mass="4762">EIESETISDSEDSKTACRTKIRQHSKGLHELCRDVFKRKTV</sequence>
<organism evidence="1">
    <name type="scientific">uncultured Pyrinomonadaceae bacterium</name>
    <dbReference type="NCBI Taxonomy" id="2283094"/>
    <lineage>
        <taxon>Bacteria</taxon>
        <taxon>Pseudomonadati</taxon>
        <taxon>Acidobacteriota</taxon>
        <taxon>Blastocatellia</taxon>
        <taxon>Blastocatellales</taxon>
        <taxon>Pyrinomonadaceae</taxon>
        <taxon>environmental samples</taxon>
    </lineage>
</organism>
<dbReference type="EMBL" id="CADCUR010000057">
    <property type="protein sequence ID" value="CAA9387387.1"/>
    <property type="molecule type" value="Genomic_DNA"/>
</dbReference>
<proteinExistence type="predicted"/>
<reference evidence="1" key="1">
    <citation type="submission" date="2020-02" db="EMBL/GenBank/DDBJ databases">
        <authorList>
            <person name="Meier V. D."/>
        </authorList>
    </citation>
    <scope>NUCLEOTIDE SEQUENCE</scope>
    <source>
        <strain evidence="1">AVDCRST_MAG74</strain>
    </source>
</reference>
<gene>
    <name evidence="1" type="ORF">AVDCRST_MAG74-762</name>
</gene>
<evidence type="ECO:0000313" key="1">
    <source>
        <dbReference type="EMBL" id="CAA9387387.1"/>
    </source>
</evidence>
<feature type="non-terminal residue" evidence="1">
    <location>
        <position position="1"/>
    </location>
</feature>